<evidence type="ECO:0000313" key="1">
    <source>
        <dbReference type="EMBL" id="KMW68910.1"/>
    </source>
</evidence>
<name>A0A0J9EUQ2_AJEDA</name>
<dbReference type="Proteomes" id="UP000007802">
    <property type="component" value="Unassembled WGS sequence"/>
</dbReference>
<organism evidence="1">
    <name type="scientific">Ajellomyces dermatitidis (strain ATCC 18188 / CBS 674.68)</name>
    <name type="common">Blastomyces dermatitidis</name>
    <dbReference type="NCBI Taxonomy" id="653446"/>
    <lineage>
        <taxon>Eukaryota</taxon>
        <taxon>Fungi</taxon>
        <taxon>Dikarya</taxon>
        <taxon>Ascomycota</taxon>
        <taxon>Pezizomycotina</taxon>
        <taxon>Eurotiomycetes</taxon>
        <taxon>Eurotiomycetidae</taxon>
        <taxon>Onygenales</taxon>
        <taxon>Ajellomycetaceae</taxon>
        <taxon>Blastomyces</taxon>
    </lineage>
</organism>
<gene>
    <name evidence="1" type="ORF">BDDG_13122</name>
</gene>
<protein>
    <submittedName>
        <fullName evidence="1">Uncharacterized protein</fullName>
    </submittedName>
</protein>
<proteinExistence type="predicted"/>
<dbReference type="AlphaFoldDB" id="A0A0J9EUQ2"/>
<accession>A0A0J9EUQ2</accession>
<feature type="non-terminal residue" evidence="1">
    <location>
        <position position="1"/>
    </location>
</feature>
<feature type="non-terminal residue" evidence="1">
    <location>
        <position position="165"/>
    </location>
</feature>
<reference evidence="1" key="1">
    <citation type="submission" date="2010-03" db="EMBL/GenBank/DDBJ databases">
        <title>Annotation of Blastomyces dermatitidis strain ATCC 18188.</title>
        <authorList>
            <consortium name="The Broad Institute Genome Sequencing Platform"/>
            <consortium name="Broad Institute Genome Sequencing Center for Infectious Disease."/>
            <person name="Cuomo C."/>
            <person name="Klein B."/>
            <person name="Sullivan T."/>
            <person name="Heitman J."/>
            <person name="Young S."/>
            <person name="Zeng Q."/>
            <person name="Gargeya S."/>
            <person name="Alvarado L."/>
            <person name="Berlin A.M."/>
            <person name="Chapman S.B."/>
            <person name="Chen Z."/>
            <person name="Freedman E."/>
            <person name="Gellesch M."/>
            <person name="Goldberg J."/>
            <person name="Griggs A."/>
            <person name="Gujja S."/>
            <person name="Heilman E."/>
            <person name="Heiman D."/>
            <person name="Howarth C."/>
            <person name="Mehta T."/>
            <person name="Neiman D."/>
            <person name="Pearson M."/>
            <person name="Roberts A."/>
            <person name="Saif S."/>
            <person name="Shea T."/>
            <person name="Shenoy N."/>
            <person name="Sisk P."/>
            <person name="Stolte C."/>
            <person name="Sykes S."/>
            <person name="White J."/>
            <person name="Yandava C."/>
            <person name="Haas B."/>
            <person name="Nusbaum C."/>
            <person name="Birren B."/>
        </authorList>
    </citation>
    <scope>NUCLEOTIDE SEQUENCE</scope>
    <source>
        <strain evidence="1">ATCC 18188</strain>
    </source>
</reference>
<dbReference type="EMBL" id="GG749531">
    <property type="protein sequence ID" value="KMW68910.1"/>
    <property type="molecule type" value="Genomic_DNA"/>
</dbReference>
<sequence>FYFFFCSTLFICLSITLYAFLAMASHSHNKYYHSAHIRQFISKSSCVNRSASANNSELNIESLIENLKNVIIKKLSVSCMTESSAFFPTLSVSFSAAFSQSSTSVSVSDSLTSATSVPATLTSATSDFTVSVFVISSFHFKKILCRLNKSCLSRIILSLNSVKII</sequence>